<dbReference type="GO" id="GO:0050482">
    <property type="term" value="P:arachidonate secretion"/>
    <property type="evidence" value="ECO:0007669"/>
    <property type="project" value="InterPro"/>
</dbReference>
<dbReference type="SUPFAM" id="SSF48619">
    <property type="entry name" value="Phospholipase A2, PLA2"/>
    <property type="match status" value="1"/>
</dbReference>
<dbReference type="Gene3D" id="1.20.90.10">
    <property type="entry name" value="Phospholipase A2 domain"/>
    <property type="match status" value="1"/>
</dbReference>
<name>A0A6A6IGK9_9PLEO</name>
<reference evidence="2" key="1">
    <citation type="journal article" date="2020" name="Stud. Mycol.">
        <title>101 Dothideomycetes genomes: a test case for predicting lifestyles and emergence of pathogens.</title>
        <authorList>
            <person name="Haridas S."/>
            <person name="Albert R."/>
            <person name="Binder M."/>
            <person name="Bloem J."/>
            <person name="Labutti K."/>
            <person name="Salamov A."/>
            <person name="Andreopoulos B."/>
            <person name="Baker S."/>
            <person name="Barry K."/>
            <person name="Bills G."/>
            <person name="Bluhm B."/>
            <person name="Cannon C."/>
            <person name="Castanera R."/>
            <person name="Culley D."/>
            <person name="Daum C."/>
            <person name="Ezra D."/>
            <person name="Gonzalez J."/>
            <person name="Henrissat B."/>
            <person name="Kuo A."/>
            <person name="Liang C."/>
            <person name="Lipzen A."/>
            <person name="Lutzoni F."/>
            <person name="Magnuson J."/>
            <person name="Mondo S."/>
            <person name="Nolan M."/>
            <person name="Ohm R."/>
            <person name="Pangilinan J."/>
            <person name="Park H.-J."/>
            <person name="Ramirez L."/>
            <person name="Alfaro M."/>
            <person name="Sun H."/>
            <person name="Tritt A."/>
            <person name="Yoshinaga Y."/>
            <person name="Zwiers L.-H."/>
            <person name="Turgeon B."/>
            <person name="Goodwin S."/>
            <person name="Spatafora J."/>
            <person name="Crous P."/>
            <person name="Grigoriev I."/>
        </authorList>
    </citation>
    <scope>NUCLEOTIDE SEQUENCE</scope>
    <source>
        <strain evidence="2">CBS 122368</strain>
    </source>
</reference>
<dbReference type="Pfam" id="PF09056">
    <property type="entry name" value="Phospholip_A2_3"/>
    <property type="match status" value="1"/>
</dbReference>
<dbReference type="Proteomes" id="UP000800094">
    <property type="component" value="Unassembled WGS sequence"/>
</dbReference>
<organism evidence="2 3">
    <name type="scientific">Trematosphaeria pertusa</name>
    <dbReference type="NCBI Taxonomy" id="390896"/>
    <lineage>
        <taxon>Eukaryota</taxon>
        <taxon>Fungi</taxon>
        <taxon>Dikarya</taxon>
        <taxon>Ascomycota</taxon>
        <taxon>Pezizomycotina</taxon>
        <taxon>Dothideomycetes</taxon>
        <taxon>Pleosporomycetidae</taxon>
        <taxon>Pleosporales</taxon>
        <taxon>Massarineae</taxon>
        <taxon>Trematosphaeriaceae</taxon>
        <taxon>Trematosphaeria</taxon>
    </lineage>
</organism>
<sequence length="175" mass="19752">MKAAILTVLGILSVAMAAPSGNLASRETANEATDRLLFSTSISNFETARNAKNPPSLDWSSDGCSSSPDNPLGFDFLYSCHRHDFGYRNYKKQSRFTDAGKAKIDLNFKNDMYNQCESEWLESLCKDFADLYYTVVKEVGSKRAVEIMERESKLKREAKAILEARDRKARTAREE</sequence>
<evidence type="ECO:0008006" key="4">
    <source>
        <dbReference type="Google" id="ProtNLM"/>
    </source>
</evidence>
<dbReference type="AlphaFoldDB" id="A0A6A6IGK9"/>
<dbReference type="InterPro" id="IPR036444">
    <property type="entry name" value="PLipase_A2_dom_sf"/>
</dbReference>
<dbReference type="RefSeq" id="XP_033684172.1">
    <property type="nucleotide sequence ID" value="XM_033833313.1"/>
</dbReference>
<accession>A0A6A6IGK9</accession>
<dbReference type="PANTHER" id="PTHR40787">
    <property type="entry name" value="SECRETED PROTEIN"/>
    <property type="match status" value="1"/>
</dbReference>
<dbReference type="PANTHER" id="PTHR40787:SF3">
    <property type="entry name" value="PROTEIN TRANSPORT PROTEIN SEC39"/>
    <property type="match status" value="1"/>
</dbReference>
<dbReference type="GO" id="GO:0004623">
    <property type="term" value="F:phospholipase A2 activity"/>
    <property type="evidence" value="ECO:0007669"/>
    <property type="project" value="InterPro"/>
</dbReference>
<evidence type="ECO:0000256" key="1">
    <source>
        <dbReference type="SAM" id="SignalP"/>
    </source>
</evidence>
<dbReference type="GeneID" id="54586643"/>
<dbReference type="EMBL" id="ML987195">
    <property type="protein sequence ID" value="KAF2249168.1"/>
    <property type="molecule type" value="Genomic_DNA"/>
</dbReference>
<protein>
    <recommendedName>
        <fullName evidence="4">Phospholipase A2</fullName>
    </recommendedName>
</protein>
<keyword evidence="1" id="KW-0732">Signal</keyword>
<evidence type="ECO:0000313" key="2">
    <source>
        <dbReference type="EMBL" id="KAF2249168.1"/>
    </source>
</evidence>
<feature type="signal peptide" evidence="1">
    <location>
        <begin position="1"/>
        <end position="17"/>
    </location>
</feature>
<dbReference type="OrthoDB" id="5120271at2759"/>
<gene>
    <name evidence="2" type="ORF">BU26DRAFT_564831</name>
</gene>
<keyword evidence="3" id="KW-1185">Reference proteome</keyword>
<evidence type="ECO:0000313" key="3">
    <source>
        <dbReference type="Proteomes" id="UP000800094"/>
    </source>
</evidence>
<proteinExistence type="predicted"/>
<dbReference type="GO" id="GO:0006644">
    <property type="term" value="P:phospholipid metabolic process"/>
    <property type="evidence" value="ECO:0007669"/>
    <property type="project" value="InterPro"/>
</dbReference>
<feature type="chain" id="PRO_5025376123" description="Phospholipase A2" evidence="1">
    <location>
        <begin position="18"/>
        <end position="175"/>
    </location>
</feature>
<dbReference type="InterPro" id="IPR015141">
    <property type="entry name" value="PLipase_A2_prok/fun"/>
</dbReference>